<reference evidence="3 4" key="1">
    <citation type="submission" date="2019-02" db="EMBL/GenBank/DDBJ databases">
        <title>WGS of Pseudoxanthomonas species novum from clinical isolates.</title>
        <authorList>
            <person name="Bernier A.-M."/>
            <person name="Bernard K."/>
            <person name="Vachon A."/>
        </authorList>
    </citation>
    <scope>NUCLEOTIDE SEQUENCE [LARGE SCALE GENOMIC DNA]</scope>
    <source>
        <strain evidence="3 4">NML171202</strain>
    </source>
</reference>
<dbReference type="AlphaFoldDB" id="A0A4Q8LQ31"/>
<comment type="caution">
    <text evidence="3">The sequence shown here is derived from an EMBL/GenBank/DDBJ whole genome shotgun (WGS) entry which is preliminary data.</text>
</comment>
<dbReference type="PROSITE" id="PS51257">
    <property type="entry name" value="PROKAR_LIPOPROTEIN"/>
    <property type="match status" value="1"/>
</dbReference>
<dbReference type="EMBL" id="SHMB01000001">
    <property type="protein sequence ID" value="TAA32896.1"/>
    <property type="molecule type" value="Genomic_DNA"/>
</dbReference>
<organism evidence="3 4">
    <name type="scientific">Pseudoxanthomonas winnipegensis</name>
    <dbReference type="NCBI Taxonomy" id="2480810"/>
    <lineage>
        <taxon>Bacteria</taxon>
        <taxon>Pseudomonadati</taxon>
        <taxon>Pseudomonadota</taxon>
        <taxon>Gammaproteobacteria</taxon>
        <taxon>Lysobacterales</taxon>
        <taxon>Lysobacteraceae</taxon>
        <taxon>Pseudoxanthomonas</taxon>
    </lineage>
</organism>
<feature type="chain" id="PRO_5020904936" description="DUF3828 domain-containing protein" evidence="2">
    <location>
        <begin position="21"/>
        <end position="335"/>
    </location>
</feature>
<evidence type="ECO:0000313" key="3">
    <source>
        <dbReference type="EMBL" id="TAA32896.1"/>
    </source>
</evidence>
<keyword evidence="2" id="KW-0732">Signal</keyword>
<proteinExistence type="predicted"/>
<feature type="compositionally biased region" description="Pro residues" evidence="1">
    <location>
        <begin position="297"/>
        <end position="319"/>
    </location>
</feature>
<name>A0A4Q8LQ31_9GAMM</name>
<protein>
    <recommendedName>
        <fullName evidence="5">DUF3828 domain-containing protein</fullName>
    </recommendedName>
</protein>
<evidence type="ECO:0008006" key="5">
    <source>
        <dbReference type="Google" id="ProtNLM"/>
    </source>
</evidence>
<evidence type="ECO:0000256" key="1">
    <source>
        <dbReference type="SAM" id="MobiDB-lite"/>
    </source>
</evidence>
<dbReference type="RefSeq" id="WP_130514868.1">
    <property type="nucleotide sequence ID" value="NZ_SHMA01000001.1"/>
</dbReference>
<gene>
    <name evidence="3" type="ORF">EA661_01020</name>
</gene>
<feature type="signal peptide" evidence="2">
    <location>
        <begin position="1"/>
        <end position="20"/>
    </location>
</feature>
<accession>A0A4Q8LQ31</accession>
<sequence>MPRALRIPAAVLACALAVLAACQRSPKPVVDDRPDGPAATVRHLAAQLRQYDLAGFARDAVPAQDYQTFAAGWAAGASRWPLSELPLPERLVPMLAALSANDAERQLGIDYDRNLAGQVTDLRNAAQTLGLFIGQYVRSQGEFTPDQRAHFGQVVPALTAWAQSAPLADAPRAHTALRTLVPAARATGIDSEADLTQAGMAGALTRLDPFFAALGGVLADYGLSLDDSLAKLEVGEVTQEGDLAKVAVTYPLAGKPIQLTVTLRRQDGHWYVAHYMDQAAALRKRLEQQAPTAPEAPNAPAPEAPSPSAPPASSPPPPDGKVAGTVTGAGNGHWA</sequence>
<feature type="region of interest" description="Disordered" evidence="1">
    <location>
        <begin position="287"/>
        <end position="335"/>
    </location>
</feature>
<evidence type="ECO:0000313" key="4">
    <source>
        <dbReference type="Proteomes" id="UP000291286"/>
    </source>
</evidence>
<evidence type="ECO:0000256" key="2">
    <source>
        <dbReference type="SAM" id="SignalP"/>
    </source>
</evidence>
<dbReference type="Proteomes" id="UP000291286">
    <property type="component" value="Unassembled WGS sequence"/>
</dbReference>